<dbReference type="PANTHER" id="PTHR11081:SF32">
    <property type="entry name" value="POST-TRANSCRIPTIONAL REGULATOR MKT1"/>
    <property type="match status" value="1"/>
</dbReference>
<evidence type="ECO:0000256" key="2">
    <source>
        <dbReference type="ARBA" id="ARBA00024023"/>
    </source>
</evidence>
<dbReference type="SUPFAM" id="SSF88723">
    <property type="entry name" value="PIN domain-like"/>
    <property type="match status" value="1"/>
</dbReference>
<dbReference type="InterPro" id="IPR037314">
    <property type="entry name" value="MKT1_H3TH"/>
</dbReference>
<dbReference type="FunCoup" id="A0A2N3N695">
    <property type="interactions" value="333"/>
</dbReference>
<dbReference type="AlphaFoldDB" id="A0A2N3N695"/>
<dbReference type="GO" id="GO:0003730">
    <property type="term" value="F:mRNA 3'-UTR binding"/>
    <property type="evidence" value="ECO:0007669"/>
    <property type="project" value="TreeGrafter"/>
</dbReference>
<evidence type="ECO:0000259" key="4">
    <source>
        <dbReference type="Pfam" id="PF12247"/>
    </source>
</evidence>
<dbReference type="GO" id="GO:0006417">
    <property type="term" value="P:regulation of translation"/>
    <property type="evidence" value="ECO:0007669"/>
    <property type="project" value="UniProtKB-KW"/>
</dbReference>
<feature type="domain" description="Post-transcriptional regulator MKT1 C-terminal" evidence="3">
    <location>
        <begin position="499"/>
        <end position="741"/>
    </location>
</feature>
<dbReference type="InterPro" id="IPR022039">
    <property type="entry name" value="MKT1_C"/>
</dbReference>
<dbReference type="OrthoDB" id="17262at2759"/>
<dbReference type="Proteomes" id="UP000233524">
    <property type="component" value="Unassembled WGS sequence"/>
</dbReference>
<feature type="domain" description="Post-transcriptional regulator MKT1 N-terminal" evidence="4">
    <location>
        <begin position="328"/>
        <end position="416"/>
    </location>
</feature>
<proteinExistence type="inferred from homology"/>
<dbReference type="EMBL" id="NLAX01000701">
    <property type="protein sequence ID" value="PKS07955.1"/>
    <property type="molecule type" value="Genomic_DNA"/>
</dbReference>
<dbReference type="InterPro" id="IPR029060">
    <property type="entry name" value="PIN-like_dom_sf"/>
</dbReference>
<evidence type="ECO:0000259" key="3">
    <source>
        <dbReference type="Pfam" id="PF12246"/>
    </source>
</evidence>
<dbReference type="CDD" id="cd09858">
    <property type="entry name" value="PIN_MKT1"/>
    <property type="match status" value="1"/>
</dbReference>
<accession>A0A2N3N695</accession>
<sequence>MYRSICSTLTEPRSSALVEDNWISTQATTHGLDTISGCSIAISATYYLQLFLDNPPYHEPLLPALGGLTGIEAHLTHDLDKFKENDVVPFFIFDGQSMVGQAEVAVKRGRMANAKTDEAWEQYFASRAEDAVNAFGSNAGAFRVQSLYPLLMRLLNEKEYHFLVAPFNAAAQIAYFETIDSDQVGGIMGSNELLLYPIHDCVIKSIDWKKKEVTAISKKGLIKTLNVTEAMFIDALLMSGTPFLTAFPPLQDPAITTRQPHIILDAINILRTADKAVANACASFNDILQVRDKDWLDKYQKSRMAVNHYIYIAESGEIKVNDYEHLTGDNHEYLGLQIPAELFHYVNKGLISPRFCSWIAHSQIVVLPTLDGVSSPEYRKLVSSQLTPIREQALALVIPRLYRGIQHKEITMKVWYDDKFSYKTNFRSIQPSPLQVANTWFAKPEEIEKFPAPAQSTALIMFEVLSLATPDFVKQTFNKEKFIRGLDDKRTLASVAVWRFLHLRGYVDDEHTWTRWGTALASSLFAIRETEKELGDNASLAEAVLMAFELIRYDLLNGKNKHEELHGLPLKGSEDDKTSLLLISRCATLLKLRHQTNGYTGPLNKNLLAFRSLSAAVREANRDLVEAIVASMFVYGQSKRDRDDLLEISQSLPFLTDPDIALGIAVKTFLDDDNVNDSKERRATRIAEFPQTYVPFATHFVEDMRICYGFVNALSLGVGTLDKEIPAADKLVWENAAEYLAARPF</sequence>
<evidence type="ECO:0000313" key="6">
    <source>
        <dbReference type="Proteomes" id="UP000233524"/>
    </source>
</evidence>
<evidence type="ECO:0000256" key="1">
    <source>
        <dbReference type="ARBA" id="ARBA00022845"/>
    </source>
</evidence>
<dbReference type="STRING" id="41688.A0A2N3N695"/>
<organism evidence="5 6">
    <name type="scientific">Lomentospora prolificans</name>
    <dbReference type="NCBI Taxonomy" id="41688"/>
    <lineage>
        <taxon>Eukaryota</taxon>
        <taxon>Fungi</taxon>
        <taxon>Dikarya</taxon>
        <taxon>Ascomycota</taxon>
        <taxon>Pezizomycotina</taxon>
        <taxon>Sordariomycetes</taxon>
        <taxon>Hypocreomycetidae</taxon>
        <taxon>Microascales</taxon>
        <taxon>Microascaceae</taxon>
        <taxon>Lomentospora</taxon>
    </lineage>
</organism>
<dbReference type="PANTHER" id="PTHR11081">
    <property type="entry name" value="FLAP ENDONUCLEASE FAMILY MEMBER"/>
    <property type="match status" value="1"/>
</dbReference>
<dbReference type="InterPro" id="IPR006084">
    <property type="entry name" value="XPG/Rad2"/>
</dbReference>
<dbReference type="Pfam" id="PF12247">
    <property type="entry name" value="MKT1_N"/>
    <property type="match status" value="1"/>
</dbReference>
<evidence type="ECO:0000313" key="5">
    <source>
        <dbReference type="EMBL" id="PKS07955.1"/>
    </source>
</evidence>
<name>A0A2N3N695_9PEZI</name>
<evidence type="ECO:0008006" key="7">
    <source>
        <dbReference type="Google" id="ProtNLM"/>
    </source>
</evidence>
<keyword evidence="6" id="KW-1185">Reference proteome</keyword>
<dbReference type="PRINTS" id="PR00853">
    <property type="entry name" value="XPGRADSUPER"/>
</dbReference>
<dbReference type="CDD" id="cd09902">
    <property type="entry name" value="H3TH_MKT1"/>
    <property type="match status" value="1"/>
</dbReference>
<dbReference type="Pfam" id="PF12246">
    <property type="entry name" value="MKT1_C"/>
    <property type="match status" value="1"/>
</dbReference>
<comment type="similarity">
    <text evidence="2">Belongs to the XPG/RAD2 endonuclease family.</text>
</comment>
<dbReference type="VEuPathDB" id="FungiDB:jhhlp_006567"/>
<dbReference type="InterPro" id="IPR022040">
    <property type="entry name" value="MKT1_N"/>
</dbReference>
<keyword evidence="1" id="KW-0810">Translation regulation</keyword>
<protein>
    <recommendedName>
        <fullName evidence="7">XPG N-terminal domain-containing protein</fullName>
    </recommendedName>
</protein>
<reference evidence="5 6" key="1">
    <citation type="journal article" date="2017" name="G3 (Bethesda)">
        <title>First Draft Genome Sequence of the Pathogenic Fungus Lomentospora prolificans (Formerly Scedosporium prolificans).</title>
        <authorList>
            <person name="Luo R."/>
            <person name="Zimin A."/>
            <person name="Workman R."/>
            <person name="Fan Y."/>
            <person name="Pertea G."/>
            <person name="Grossman N."/>
            <person name="Wear M.P."/>
            <person name="Jia B."/>
            <person name="Miller H."/>
            <person name="Casadevall A."/>
            <person name="Timp W."/>
            <person name="Zhang S.X."/>
            <person name="Salzberg S.L."/>
        </authorList>
    </citation>
    <scope>NUCLEOTIDE SEQUENCE [LARGE SCALE GENOMIC DNA]</scope>
    <source>
        <strain evidence="5 6">JHH-5317</strain>
    </source>
</reference>
<dbReference type="InParanoid" id="A0A2N3N695"/>
<dbReference type="Gene3D" id="3.40.50.1010">
    <property type="entry name" value="5'-nuclease"/>
    <property type="match status" value="1"/>
</dbReference>
<comment type="caution">
    <text evidence="5">The sequence shown here is derived from an EMBL/GenBank/DDBJ whole genome shotgun (WGS) entry which is preliminary data.</text>
</comment>
<gene>
    <name evidence="5" type="ORF">jhhlp_006567</name>
</gene>